<evidence type="ECO:0000256" key="1">
    <source>
        <dbReference type="ARBA" id="ARBA00012513"/>
    </source>
</evidence>
<organism evidence="10 11">
    <name type="scientific">Candidatus Thermofonsia Clade 1 bacterium</name>
    <dbReference type="NCBI Taxonomy" id="2364210"/>
    <lineage>
        <taxon>Bacteria</taxon>
        <taxon>Bacillati</taxon>
        <taxon>Chloroflexota</taxon>
        <taxon>Candidatus Thermofontia</taxon>
        <taxon>Candidatus Thermofonsia Clade 1</taxon>
    </lineage>
</organism>
<dbReference type="Gene3D" id="3.30.200.20">
    <property type="entry name" value="Phosphorylase Kinase, domain 1"/>
    <property type="match status" value="1"/>
</dbReference>
<dbReference type="EC" id="2.7.11.1" evidence="1"/>
<proteinExistence type="predicted"/>
<feature type="domain" description="Protein kinase" evidence="9">
    <location>
        <begin position="13"/>
        <end position="275"/>
    </location>
</feature>
<keyword evidence="2" id="KW-0808">Transferase</keyword>
<feature type="region of interest" description="Disordered" evidence="7">
    <location>
        <begin position="400"/>
        <end position="421"/>
    </location>
</feature>
<dbReference type="SMART" id="SM00220">
    <property type="entry name" value="S_TKc"/>
    <property type="match status" value="1"/>
</dbReference>
<evidence type="ECO:0000256" key="8">
    <source>
        <dbReference type="SAM" id="Phobius"/>
    </source>
</evidence>
<keyword evidence="4" id="KW-0418">Kinase</keyword>
<dbReference type="GO" id="GO:0005524">
    <property type="term" value="F:ATP binding"/>
    <property type="evidence" value="ECO:0007669"/>
    <property type="project" value="UniProtKB-UniRule"/>
</dbReference>
<accession>A0A2M8P2K1</accession>
<evidence type="ECO:0000256" key="5">
    <source>
        <dbReference type="ARBA" id="ARBA00022840"/>
    </source>
</evidence>
<dbReference type="PROSITE" id="PS00107">
    <property type="entry name" value="PROTEIN_KINASE_ATP"/>
    <property type="match status" value="1"/>
</dbReference>
<comment type="caution">
    <text evidence="10">The sequence shown here is derived from an EMBL/GenBank/DDBJ whole genome shotgun (WGS) entry which is preliminary data.</text>
</comment>
<evidence type="ECO:0000313" key="11">
    <source>
        <dbReference type="Proteomes" id="UP000228921"/>
    </source>
</evidence>
<sequence>MADPLIGKKLGDYIIQELLGKGGMARVYKGYDARLQRYAAVKVIDFELAMSDQAEYRMRFEREARAIAKLDQHPNIVKVYQFGEYETVYFMAMAFIEGKDLRQILREYNERGLRMPHADVLGVVQGIGDALDYAHSLGVIHRDVKPSNIMITPQKQAVLTDFGLVLSASDGTLGDTFGSAHYIAPEQAVSSKNAVPQSDIYSLGICTYEMLTGRVPFDDPSAMSVALKHLHDMPPSPLTLAPELPASVETVIFKVLDKDPERRYASGAEFAHALALALFGGDTEHLPIMRSPSLSVSKLLSDSSASRRILPASTDDWDAAEEDSPTLDLRPSHGKPAKRRAFPLALIGILFVIAALALFILNRPPEPSAAALTETALAALPSPSTTFTPTPTEALPISAPTMAQPTQTPSPTRTPTPTPSLTPTQTLAVIVLEPTATSTPSPSRTLTATRTPSATRTPTLTRTPTPSLLRTVPRTPTATPTPLSADVLLVYDDDQLNLINLSRRTLNLLDLNFIQDGAEPYIFSASEWALSGAVRQPSAFPPNWCLKVGRLERQIESRFSECRSLASFRYTAFTKQFWRFHSPEITTFSVRLGTQEIATCEIAAGRCMFSLPDRGAQ</sequence>
<dbReference type="Gene3D" id="1.10.510.10">
    <property type="entry name" value="Transferase(Phosphotransferase) domain 1"/>
    <property type="match status" value="1"/>
</dbReference>
<evidence type="ECO:0000256" key="6">
    <source>
        <dbReference type="PROSITE-ProRule" id="PRU10141"/>
    </source>
</evidence>
<dbReference type="InterPro" id="IPR008271">
    <property type="entry name" value="Ser/Thr_kinase_AS"/>
</dbReference>
<keyword evidence="5 6" id="KW-0067">ATP-binding</keyword>
<keyword evidence="8" id="KW-0812">Transmembrane</keyword>
<dbReference type="GO" id="GO:0004674">
    <property type="term" value="F:protein serine/threonine kinase activity"/>
    <property type="evidence" value="ECO:0007669"/>
    <property type="project" value="UniProtKB-EC"/>
</dbReference>
<dbReference type="AlphaFoldDB" id="A0A2M8P2K1"/>
<dbReference type="PROSITE" id="PS50011">
    <property type="entry name" value="PROTEIN_KINASE_DOM"/>
    <property type="match status" value="1"/>
</dbReference>
<reference evidence="10 11" key="1">
    <citation type="submission" date="2017-11" db="EMBL/GenBank/DDBJ databases">
        <title>Evolution of Phototrophy in the Chloroflexi Phylum Driven by Horizontal Gene Transfer.</title>
        <authorList>
            <person name="Ward L.M."/>
            <person name="Hemp J."/>
            <person name="Shih P.M."/>
            <person name="Mcglynn S.E."/>
            <person name="Fischer W."/>
        </authorList>
    </citation>
    <scope>NUCLEOTIDE SEQUENCE [LARGE SCALE GENOMIC DNA]</scope>
    <source>
        <strain evidence="10">CP2_2F</strain>
    </source>
</reference>
<dbReference type="InterPro" id="IPR000719">
    <property type="entry name" value="Prot_kinase_dom"/>
</dbReference>
<evidence type="ECO:0000256" key="7">
    <source>
        <dbReference type="SAM" id="MobiDB-lite"/>
    </source>
</evidence>
<evidence type="ECO:0000256" key="2">
    <source>
        <dbReference type="ARBA" id="ARBA00022679"/>
    </source>
</evidence>
<dbReference type="SUPFAM" id="SSF56112">
    <property type="entry name" value="Protein kinase-like (PK-like)"/>
    <property type="match status" value="1"/>
</dbReference>
<dbReference type="InterPro" id="IPR011009">
    <property type="entry name" value="Kinase-like_dom_sf"/>
</dbReference>
<dbReference type="InterPro" id="IPR017441">
    <property type="entry name" value="Protein_kinase_ATP_BS"/>
</dbReference>
<keyword evidence="8" id="KW-1133">Transmembrane helix</keyword>
<feature type="transmembrane region" description="Helical" evidence="8">
    <location>
        <begin position="341"/>
        <end position="361"/>
    </location>
</feature>
<gene>
    <name evidence="10" type="ORF">CUN51_02145</name>
</gene>
<name>A0A2M8P2K1_9CHLR</name>
<dbReference type="PANTHER" id="PTHR43289">
    <property type="entry name" value="MITOGEN-ACTIVATED PROTEIN KINASE KINASE KINASE 20-RELATED"/>
    <property type="match status" value="1"/>
</dbReference>
<protein>
    <recommendedName>
        <fullName evidence="1">non-specific serine/threonine protein kinase</fullName>
        <ecNumber evidence="1">2.7.11.1</ecNumber>
    </recommendedName>
</protein>
<evidence type="ECO:0000256" key="4">
    <source>
        <dbReference type="ARBA" id="ARBA00022777"/>
    </source>
</evidence>
<feature type="region of interest" description="Disordered" evidence="7">
    <location>
        <begin position="436"/>
        <end position="478"/>
    </location>
</feature>
<evidence type="ECO:0000313" key="10">
    <source>
        <dbReference type="EMBL" id="PJF31764.1"/>
    </source>
</evidence>
<keyword evidence="3 6" id="KW-0547">Nucleotide-binding</keyword>
<keyword evidence="8" id="KW-0472">Membrane</keyword>
<evidence type="ECO:0000259" key="9">
    <source>
        <dbReference type="PROSITE" id="PS50011"/>
    </source>
</evidence>
<dbReference type="EMBL" id="PGTK01000002">
    <property type="protein sequence ID" value="PJF31764.1"/>
    <property type="molecule type" value="Genomic_DNA"/>
</dbReference>
<feature type="binding site" evidence="6">
    <location>
        <position position="42"/>
    </location>
    <ligand>
        <name>ATP</name>
        <dbReference type="ChEBI" id="CHEBI:30616"/>
    </ligand>
</feature>
<feature type="compositionally biased region" description="Acidic residues" evidence="7">
    <location>
        <begin position="316"/>
        <end position="325"/>
    </location>
</feature>
<dbReference type="Proteomes" id="UP000228921">
    <property type="component" value="Unassembled WGS sequence"/>
</dbReference>
<dbReference type="Pfam" id="PF00069">
    <property type="entry name" value="Pkinase"/>
    <property type="match status" value="1"/>
</dbReference>
<dbReference type="PANTHER" id="PTHR43289:SF6">
    <property type="entry name" value="SERINE_THREONINE-PROTEIN KINASE NEKL-3"/>
    <property type="match status" value="1"/>
</dbReference>
<feature type="region of interest" description="Disordered" evidence="7">
    <location>
        <begin position="316"/>
        <end position="335"/>
    </location>
</feature>
<dbReference type="PROSITE" id="PS00108">
    <property type="entry name" value="PROTEIN_KINASE_ST"/>
    <property type="match status" value="1"/>
</dbReference>
<dbReference type="CDD" id="cd14014">
    <property type="entry name" value="STKc_PknB_like"/>
    <property type="match status" value="1"/>
</dbReference>
<evidence type="ECO:0000256" key="3">
    <source>
        <dbReference type="ARBA" id="ARBA00022741"/>
    </source>
</evidence>